<proteinExistence type="predicted"/>
<protein>
    <recommendedName>
        <fullName evidence="2">Chorismate mutase domain-containing protein</fullName>
    </recommendedName>
</protein>
<dbReference type="InterPro" id="IPR036263">
    <property type="entry name" value="Chorismate_II_sf"/>
</dbReference>
<dbReference type="NCBIfam" id="TIGR01795">
    <property type="entry name" value="CM_mono_cladeE"/>
    <property type="match status" value="1"/>
</dbReference>
<dbReference type="Gene3D" id="1.20.59.10">
    <property type="entry name" value="Chorismate mutase"/>
    <property type="match status" value="1"/>
</dbReference>
<dbReference type="NCBIfam" id="NF006691">
    <property type="entry name" value="PRK09239.1"/>
    <property type="match status" value="1"/>
</dbReference>
<name>A0A382AS25_9ZZZZ</name>
<dbReference type="AlphaFoldDB" id="A0A382AS25"/>
<dbReference type="InterPro" id="IPR002701">
    <property type="entry name" value="CM_II_prokaryot"/>
</dbReference>
<dbReference type="InterPro" id="IPR036979">
    <property type="entry name" value="CM_dom_sf"/>
</dbReference>
<feature type="domain" description="Chorismate mutase" evidence="2">
    <location>
        <begin position="27"/>
        <end position="118"/>
    </location>
</feature>
<dbReference type="SMART" id="SM00830">
    <property type="entry name" value="CM_2"/>
    <property type="match status" value="1"/>
</dbReference>
<dbReference type="GO" id="GO:0009697">
    <property type="term" value="P:salicylic acid biosynthetic process"/>
    <property type="evidence" value="ECO:0007669"/>
    <property type="project" value="TreeGrafter"/>
</dbReference>
<dbReference type="PANTHER" id="PTHR38041">
    <property type="entry name" value="CHORISMATE MUTASE"/>
    <property type="match status" value="1"/>
</dbReference>
<dbReference type="SUPFAM" id="SSF48600">
    <property type="entry name" value="Chorismate mutase II"/>
    <property type="match status" value="1"/>
</dbReference>
<organism evidence="3">
    <name type="scientific">marine metagenome</name>
    <dbReference type="NCBI Taxonomy" id="408172"/>
    <lineage>
        <taxon>unclassified sequences</taxon>
        <taxon>metagenomes</taxon>
        <taxon>ecological metagenomes</taxon>
    </lineage>
</organism>
<evidence type="ECO:0000313" key="3">
    <source>
        <dbReference type="EMBL" id="SVB04306.1"/>
    </source>
</evidence>
<dbReference type="PANTHER" id="PTHR38041:SF1">
    <property type="entry name" value="CHORISMATE MUTASE"/>
    <property type="match status" value="1"/>
</dbReference>
<dbReference type="EMBL" id="UINC01026589">
    <property type="protein sequence ID" value="SVB04306.1"/>
    <property type="molecule type" value="Genomic_DNA"/>
</dbReference>
<dbReference type="InterPro" id="IPR051331">
    <property type="entry name" value="Chorismate_mutase-related"/>
</dbReference>
<dbReference type="PROSITE" id="PS51168">
    <property type="entry name" value="CHORISMATE_MUT_2"/>
    <property type="match status" value="1"/>
</dbReference>
<evidence type="ECO:0000256" key="1">
    <source>
        <dbReference type="ARBA" id="ARBA00023235"/>
    </source>
</evidence>
<dbReference type="Pfam" id="PF01817">
    <property type="entry name" value="CM_2"/>
    <property type="match status" value="1"/>
</dbReference>
<dbReference type="GO" id="GO:0004106">
    <property type="term" value="F:chorismate mutase activity"/>
    <property type="evidence" value="ECO:0007669"/>
    <property type="project" value="InterPro"/>
</dbReference>
<reference evidence="3" key="1">
    <citation type="submission" date="2018-05" db="EMBL/GenBank/DDBJ databases">
        <authorList>
            <person name="Lanie J.A."/>
            <person name="Ng W.-L."/>
            <person name="Kazmierczak K.M."/>
            <person name="Andrzejewski T.M."/>
            <person name="Davidsen T.M."/>
            <person name="Wayne K.J."/>
            <person name="Tettelin H."/>
            <person name="Glass J.I."/>
            <person name="Rusch D."/>
            <person name="Podicherti R."/>
            <person name="Tsui H.-C.T."/>
            <person name="Winkler M.E."/>
        </authorList>
    </citation>
    <scope>NUCLEOTIDE SEQUENCE</scope>
</reference>
<feature type="non-terminal residue" evidence="3">
    <location>
        <position position="1"/>
    </location>
</feature>
<gene>
    <name evidence="3" type="ORF">METZ01_LOCUS157160</name>
</gene>
<sequence length="124" mass="14161">VFIFISGNTLIVRNKYTSALLLGEGMEGNRDLLEEYRSSIDNVDAALIHLLAERFRITHQVGVYKAENGLPAEDKEREAEQIERMRELAEDAGIDPVFSEKFLRFIIEEVIRHHVEIDTDASSD</sequence>
<accession>A0A382AS25</accession>
<evidence type="ECO:0000259" key="2">
    <source>
        <dbReference type="PROSITE" id="PS51168"/>
    </source>
</evidence>
<dbReference type="InterPro" id="IPR010951">
    <property type="entry name" value="CM_bact"/>
</dbReference>
<keyword evidence="1" id="KW-0413">Isomerase</keyword>
<dbReference type="GO" id="GO:0046417">
    <property type="term" value="P:chorismate metabolic process"/>
    <property type="evidence" value="ECO:0007669"/>
    <property type="project" value="InterPro"/>
</dbReference>